<dbReference type="PANTHER" id="PTHR11080">
    <property type="entry name" value="PYRAZINAMIDASE/NICOTINAMIDASE"/>
    <property type="match status" value="1"/>
</dbReference>
<evidence type="ECO:0000313" key="10">
    <source>
        <dbReference type="EMBL" id="MBB3902898.1"/>
    </source>
</evidence>
<dbReference type="CDD" id="cd01011">
    <property type="entry name" value="nicotinamidase"/>
    <property type="match status" value="1"/>
</dbReference>
<comment type="caution">
    <text evidence="10">The sequence shown here is derived from an EMBL/GenBank/DDBJ whole genome shotgun (WGS) entry which is preliminary data.</text>
</comment>
<dbReference type="Gene3D" id="3.40.50.850">
    <property type="entry name" value="Isochorismatase-like"/>
    <property type="match status" value="1"/>
</dbReference>
<keyword evidence="3" id="KW-0479">Metal-binding</keyword>
<evidence type="ECO:0000256" key="3">
    <source>
        <dbReference type="ARBA" id="ARBA00022723"/>
    </source>
</evidence>
<dbReference type="InterPro" id="IPR000868">
    <property type="entry name" value="Isochorismatase-like_dom"/>
</dbReference>
<dbReference type="SUPFAM" id="SSF52499">
    <property type="entry name" value="Isochorismatase-like hydrolases"/>
    <property type="match status" value="1"/>
</dbReference>
<comment type="pathway">
    <text evidence="5">Cofactor biosynthesis; nicotinate biosynthesis; nicotinate from nicotinamide: step 1/1.</text>
</comment>
<evidence type="ECO:0000256" key="7">
    <source>
        <dbReference type="ARBA" id="ARBA00043224"/>
    </source>
</evidence>
<dbReference type="InterPro" id="IPR036380">
    <property type="entry name" value="Isochorismatase-like_sf"/>
</dbReference>
<feature type="domain" description="Isochorismatase-like" evidence="9">
    <location>
        <begin position="8"/>
        <end position="203"/>
    </location>
</feature>
<dbReference type="Pfam" id="PF00857">
    <property type="entry name" value="Isochorismatase"/>
    <property type="match status" value="1"/>
</dbReference>
<evidence type="ECO:0000256" key="4">
    <source>
        <dbReference type="ARBA" id="ARBA00022801"/>
    </source>
</evidence>
<evidence type="ECO:0000256" key="2">
    <source>
        <dbReference type="ARBA" id="ARBA00022642"/>
    </source>
</evidence>
<evidence type="ECO:0000313" key="11">
    <source>
        <dbReference type="Proteomes" id="UP000517759"/>
    </source>
</evidence>
<comment type="similarity">
    <text evidence="1">Belongs to the isochorismatase family.</text>
</comment>
<sequence>MRFSESDVLVVVDVQNDFLPGGALAVPDGDAVIAPINRLARHAPHVVVTQDWHPTGHVSFASRHPGKMPFGKIALPYGDQALWPDHCVQGSPGAELAPGLEVSRAGLILRKGTQPGVDSYSAFLEADRTARTGLAAYLRERGLTRLVLTGLATDFCILWTALDARAEGFDVVLVEDAVRGIDADGSVSRALETMAQAGVERIHSQAIDA</sequence>
<keyword evidence="2" id="KW-0662">Pyridine nucleotide biosynthesis</keyword>
<dbReference type="GO" id="GO:0046872">
    <property type="term" value="F:metal ion binding"/>
    <property type="evidence" value="ECO:0007669"/>
    <property type="project" value="UniProtKB-KW"/>
</dbReference>
<dbReference type="EC" id="3.5.1.19" evidence="6"/>
<evidence type="ECO:0000259" key="9">
    <source>
        <dbReference type="Pfam" id="PF00857"/>
    </source>
</evidence>
<evidence type="ECO:0000256" key="1">
    <source>
        <dbReference type="ARBA" id="ARBA00006336"/>
    </source>
</evidence>
<dbReference type="Proteomes" id="UP000517759">
    <property type="component" value="Unassembled WGS sequence"/>
</dbReference>
<dbReference type="RefSeq" id="WP_183505345.1">
    <property type="nucleotide sequence ID" value="NZ_BSPG01000007.1"/>
</dbReference>
<protein>
    <recommendedName>
        <fullName evidence="8">Nicotinamidase</fullName>
        <ecNumber evidence="6">3.5.1.19</ecNumber>
    </recommendedName>
    <alternativeName>
        <fullName evidence="7">Nicotinamide deamidase</fullName>
    </alternativeName>
</protein>
<keyword evidence="4 10" id="KW-0378">Hydrolase</keyword>
<name>A0A7W6F711_9HYPH</name>
<reference evidence="10 11" key="1">
    <citation type="submission" date="2020-08" db="EMBL/GenBank/DDBJ databases">
        <title>Genomic Encyclopedia of Type Strains, Phase IV (KMG-IV): sequencing the most valuable type-strain genomes for metagenomic binning, comparative biology and taxonomic classification.</title>
        <authorList>
            <person name="Goeker M."/>
        </authorList>
    </citation>
    <scope>NUCLEOTIDE SEQUENCE [LARGE SCALE GENOMIC DNA]</scope>
    <source>
        <strain evidence="10 11">DSM 24105</strain>
    </source>
</reference>
<evidence type="ECO:0000256" key="6">
    <source>
        <dbReference type="ARBA" id="ARBA00039017"/>
    </source>
</evidence>
<dbReference type="GO" id="GO:0019363">
    <property type="term" value="P:pyridine nucleotide biosynthetic process"/>
    <property type="evidence" value="ECO:0007669"/>
    <property type="project" value="UniProtKB-KW"/>
</dbReference>
<dbReference type="FunFam" id="3.40.50.850:FF:000006">
    <property type="entry name" value="Bifunctional pyrazinamidase/nicotinamidase"/>
    <property type="match status" value="1"/>
</dbReference>
<evidence type="ECO:0000256" key="5">
    <source>
        <dbReference type="ARBA" id="ARBA00037900"/>
    </source>
</evidence>
<dbReference type="GO" id="GO:0008936">
    <property type="term" value="F:nicotinamidase activity"/>
    <property type="evidence" value="ECO:0007669"/>
    <property type="project" value="UniProtKB-EC"/>
</dbReference>
<accession>A0A7W6F711</accession>
<gene>
    <name evidence="10" type="ORF">GGR33_002400</name>
</gene>
<dbReference type="AlphaFoldDB" id="A0A7W6F711"/>
<dbReference type="NCBIfam" id="NF008623">
    <property type="entry name" value="PRK11609.1"/>
    <property type="match status" value="1"/>
</dbReference>
<dbReference type="InterPro" id="IPR052347">
    <property type="entry name" value="Isochorismatase_Nicotinamidase"/>
</dbReference>
<dbReference type="PANTHER" id="PTHR11080:SF2">
    <property type="entry name" value="LD05707P"/>
    <property type="match status" value="1"/>
</dbReference>
<evidence type="ECO:0000256" key="8">
    <source>
        <dbReference type="ARBA" id="ARBA00072277"/>
    </source>
</evidence>
<organism evidence="10 11">
    <name type="scientific">Methylobacterium brachythecii</name>
    <dbReference type="NCBI Taxonomy" id="1176177"/>
    <lineage>
        <taxon>Bacteria</taxon>
        <taxon>Pseudomonadati</taxon>
        <taxon>Pseudomonadota</taxon>
        <taxon>Alphaproteobacteria</taxon>
        <taxon>Hyphomicrobiales</taxon>
        <taxon>Methylobacteriaceae</taxon>
        <taxon>Methylobacterium</taxon>
    </lineage>
</organism>
<proteinExistence type="inferred from homology"/>
<dbReference type="EMBL" id="JACIDN010000004">
    <property type="protein sequence ID" value="MBB3902898.1"/>
    <property type="molecule type" value="Genomic_DNA"/>
</dbReference>